<feature type="compositionally biased region" description="Polar residues" evidence="1">
    <location>
        <begin position="157"/>
        <end position="166"/>
    </location>
</feature>
<evidence type="ECO:0000256" key="1">
    <source>
        <dbReference type="SAM" id="MobiDB-lite"/>
    </source>
</evidence>
<reference evidence="2 3" key="1">
    <citation type="submission" date="2019-02" db="EMBL/GenBank/DDBJ databases">
        <title>Deep-cultivation of Planctomycetes and their phenomic and genomic characterization uncovers novel biology.</title>
        <authorList>
            <person name="Wiegand S."/>
            <person name="Jogler M."/>
            <person name="Boedeker C."/>
            <person name="Pinto D."/>
            <person name="Vollmers J."/>
            <person name="Rivas-Marin E."/>
            <person name="Kohn T."/>
            <person name="Peeters S.H."/>
            <person name="Heuer A."/>
            <person name="Rast P."/>
            <person name="Oberbeckmann S."/>
            <person name="Bunk B."/>
            <person name="Jeske O."/>
            <person name="Meyerdierks A."/>
            <person name="Storesund J.E."/>
            <person name="Kallscheuer N."/>
            <person name="Luecker S."/>
            <person name="Lage O.M."/>
            <person name="Pohl T."/>
            <person name="Merkel B.J."/>
            <person name="Hornburger P."/>
            <person name="Mueller R.-W."/>
            <person name="Bruemmer F."/>
            <person name="Labrenz M."/>
            <person name="Spormann A.M."/>
            <person name="Op den Camp H."/>
            <person name="Overmann J."/>
            <person name="Amann R."/>
            <person name="Jetten M.S.M."/>
            <person name="Mascher T."/>
            <person name="Medema M.H."/>
            <person name="Devos D.P."/>
            <person name="Kaster A.-K."/>
            <person name="Ovreas L."/>
            <person name="Rohde M."/>
            <person name="Galperin M.Y."/>
            <person name="Jogler C."/>
        </authorList>
    </citation>
    <scope>NUCLEOTIDE SEQUENCE [LARGE SCALE GENOMIC DNA]</scope>
    <source>
        <strain evidence="2 3">ElP</strain>
    </source>
</reference>
<name>A0A518H808_9BACT</name>
<dbReference type="AlphaFoldDB" id="A0A518H808"/>
<evidence type="ECO:0000313" key="2">
    <source>
        <dbReference type="EMBL" id="QDV36997.1"/>
    </source>
</evidence>
<evidence type="ECO:0000313" key="3">
    <source>
        <dbReference type="Proteomes" id="UP000317835"/>
    </source>
</evidence>
<dbReference type="EMBL" id="CP036426">
    <property type="protein sequence ID" value="QDV36997.1"/>
    <property type="molecule type" value="Genomic_DNA"/>
</dbReference>
<feature type="compositionally biased region" description="Polar residues" evidence="1">
    <location>
        <begin position="218"/>
        <end position="232"/>
    </location>
</feature>
<gene>
    <name evidence="2" type="ORF">ElP_49290</name>
</gene>
<keyword evidence="3" id="KW-1185">Reference proteome</keyword>
<accession>A0A518H808</accession>
<organism evidence="2 3">
    <name type="scientific">Tautonia plasticadhaerens</name>
    <dbReference type="NCBI Taxonomy" id="2527974"/>
    <lineage>
        <taxon>Bacteria</taxon>
        <taxon>Pseudomonadati</taxon>
        <taxon>Planctomycetota</taxon>
        <taxon>Planctomycetia</taxon>
        <taxon>Isosphaerales</taxon>
        <taxon>Isosphaeraceae</taxon>
        <taxon>Tautonia</taxon>
    </lineage>
</organism>
<dbReference type="Proteomes" id="UP000317835">
    <property type="component" value="Chromosome"/>
</dbReference>
<protein>
    <submittedName>
        <fullName evidence="2">Uncharacterized protein</fullName>
    </submittedName>
</protein>
<dbReference type="KEGG" id="tpla:ElP_49290"/>
<proteinExistence type="predicted"/>
<sequence>MHPPGTAERLRAVRHLRHRAVRDVPRVGEVRPRHDDQAPRGAVGLARRRVLRVDYGNAIHVEPIPIRPGGHGAEVQLPDALAVPLHRPLVGDARDVAADEPHRVGRIGPEAECHAPVLLHIRRGGRRGLPLLLSLRRHGPPGRGEHQEHHPGGGSSIHRTSPSGQVNGRLRSGLIRPERPGASGQAMLPRHPGLGDQPPTDRCRREITASPPAGTRMRPSSPNPSAFGTTRQRPAPGQRADGWHKWALMWMTLELPVLRSVPVSIEPVASDRRQAGPDRWSQRTHSAVRSTGAFARLARSHVDWSSRSAAIGLIRVRSPAWQRLRS</sequence>
<feature type="region of interest" description="Disordered" evidence="1">
    <location>
        <begin position="134"/>
        <end position="239"/>
    </location>
</feature>